<evidence type="ECO:0000259" key="2">
    <source>
        <dbReference type="Pfam" id="PF13548"/>
    </source>
</evidence>
<keyword evidence="4" id="KW-1185">Reference proteome</keyword>
<dbReference type="AlphaFoldDB" id="A0A918FDL8"/>
<feature type="domain" description="DUF4126" evidence="2">
    <location>
        <begin position="4"/>
        <end position="187"/>
    </location>
</feature>
<reference evidence="3" key="1">
    <citation type="journal article" date="2014" name="Int. J. Syst. Evol. Microbiol.">
        <title>Complete genome sequence of Corynebacterium casei LMG S-19264T (=DSM 44701T), isolated from a smear-ripened cheese.</title>
        <authorList>
            <consortium name="US DOE Joint Genome Institute (JGI-PGF)"/>
            <person name="Walter F."/>
            <person name="Albersmeier A."/>
            <person name="Kalinowski J."/>
            <person name="Ruckert C."/>
        </authorList>
    </citation>
    <scope>NUCLEOTIDE SEQUENCE</scope>
    <source>
        <strain evidence="3">JCM 3346</strain>
    </source>
</reference>
<gene>
    <name evidence="3" type="ORF">GCM10010196_18670</name>
</gene>
<evidence type="ECO:0000256" key="1">
    <source>
        <dbReference type="SAM" id="Phobius"/>
    </source>
</evidence>
<evidence type="ECO:0000313" key="4">
    <source>
        <dbReference type="Proteomes" id="UP000610303"/>
    </source>
</evidence>
<dbReference type="Pfam" id="PF13548">
    <property type="entry name" value="DUF4126"/>
    <property type="match status" value="1"/>
</dbReference>
<sequence>MLELLTATGLALAAGLNAWIPLVLLGALDRFTGLVELPPAWSWLANEWVLLILLVLLVVEFLADKVPGLDTVNDVVQTVVRPTAGGIAFGSGLGASTVAVTDPETFFATQQWVPIAVGVVLALLVHLLKAGARPILNAATAGVAAPIASTAEDAGSVLIVVAAVLAPILVLLAIAAAIAATVWLVRRRRRRRSARTRPEPDASA</sequence>
<comment type="caution">
    <text evidence="3">The sequence shown here is derived from an EMBL/GenBank/DDBJ whole genome shotgun (WGS) entry which is preliminary data.</text>
</comment>
<accession>A0A918FDL8</accession>
<keyword evidence="1" id="KW-0472">Membrane</keyword>
<evidence type="ECO:0000313" key="3">
    <source>
        <dbReference type="EMBL" id="GGR25039.1"/>
    </source>
</evidence>
<feature type="transmembrane region" description="Helical" evidence="1">
    <location>
        <begin position="111"/>
        <end position="128"/>
    </location>
</feature>
<keyword evidence="1" id="KW-1133">Transmembrane helix</keyword>
<dbReference type="Proteomes" id="UP000610303">
    <property type="component" value="Unassembled WGS sequence"/>
</dbReference>
<protein>
    <recommendedName>
        <fullName evidence="2">DUF4126 domain-containing protein</fullName>
    </recommendedName>
</protein>
<feature type="transmembrane region" description="Helical" evidence="1">
    <location>
        <begin position="6"/>
        <end position="28"/>
    </location>
</feature>
<reference evidence="3" key="2">
    <citation type="submission" date="2020-09" db="EMBL/GenBank/DDBJ databases">
        <authorList>
            <person name="Sun Q."/>
            <person name="Ohkuma M."/>
        </authorList>
    </citation>
    <scope>NUCLEOTIDE SEQUENCE</scope>
    <source>
        <strain evidence="3">JCM 3346</strain>
    </source>
</reference>
<dbReference type="RefSeq" id="WP_189084936.1">
    <property type="nucleotide sequence ID" value="NZ_BMRJ01000001.1"/>
</dbReference>
<feature type="transmembrane region" description="Helical" evidence="1">
    <location>
        <begin position="40"/>
        <end position="63"/>
    </location>
</feature>
<feature type="transmembrane region" description="Helical" evidence="1">
    <location>
        <begin position="157"/>
        <end position="185"/>
    </location>
</feature>
<organism evidence="3 4">
    <name type="scientific">Agromyces mediolanus</name>
    <name type="common">Corynebacterium mediolanum</name>
    <dbReference type="NCBI Taxonomy" id="41986"/>
    <lineage>
        <taxon>Bacteria</taxon>
        <taxon>Bacillati</taxon>
        <taxon>Actinomycetota</taxon>
        <taxon>Actinomycetes</taxon>
        <taxon>Micrococcales</taxon>
        <taxon>Microbacteriaceae</taxon>
        <taxon>Agromyces</taxon>
    </lineage>
</organism>
<proteinExistence type="predicted"/>
<dbReference type="EMBL" id="BMRJ01000001">
    <property type="protein sequence ID" value="GGR25039.1"/>
    <property type="molecule type" value="Genomic_DNA"/>
</dbReference>
<keyword evidence="1" id="KW-0812">Transmembrane</keyword>
<dbReference type="InterPro" id="IPR025196">
    <property type="entry name" value="DUF4126"/>
</dbReference>
<name>A0A918FDL8_AGRME</name>